<reference evidence="1" key="1">
    <citation type="submission" date="2014-11" db="EMBL/GenBank/DDBJ databases">
        <authorList>
            <person name="Amaro Gonzalez C."/>
        </authorList>
    </citation>
    <scope>NUCLEOTIDE SEQUENCE</scope>
</reference>
<proteinExistence type="predicted"/>
<sequence length="17" mass="2013">MMDGLIIVKTFQHFYGL</sequence>
<protein>
    <submittedName>
        <fullName evidence="1">Uncharacterized protein</fullName>
    </submittedName>
</protein>
<dbReference type="AlphaFoldDB" id="A0A0E9V8X8"/>
<dbReference type="EMBL" id="GBXM01034889">
    <property type="protein sequence ID" value="JAH73688.1"/>
    <property type="molecule type" value="Transcribed_RNA"/>
</dbReference>
<organism evidence="1">
    <name type="scientific">Anguilla anguilla</name>
    <name type="common">European freshwater eel</name>
    <name type="synonym">Muraena anguilla</name>
    <dbReference type="NCBI Taxonomy" id="7936"/>
    <lineage>
        <taxon>Eukaryota</taxon>
        <taxon>Metazoa</taxon>
        <taxon>Chordata</taxon>
        <taxon>Craniata</taxon>
        <taxon>Vertebrata</taxon>
        <taxon>Euteleostomi</taxon>
        <taxon>Actinopterygii</taxon>
        <taxon>Neopterygii</taxon>
        <taxon>Teleostei</taxon>
        <taxon>Anguilliformes</taxon>
        <taxon>Anguillidae</taxon>
        <taxon>Anguilla</taxon>
    </lineage>
</organism>
<name>A0A0E9V8X8_ANGAN</name>
<evidence type="ECO:0000313" key="1">
    <source>
        <dbReference type="EMBL" id="JAH73688.1"/>
    </source>
</evidence>
<reference evidence="1" key="2">
    <citation type="journal article" date="2015" name="Fish Shellfish Immunol.">
        <title>Early steps in the European eel (Anguilla anguilla)-Vibrio vulnificus interaction in the gills: Role of the RtxA13 toxin.</title>
        <authorList>
            <person name="Callol A."/>
            <person name="Pajuelo D."/>
            <person name="Ebbesson L."/>
            <person name="Teles M."/>
            <person name="MacKenzie S."/>
            <person name="Amaro C."/>
        </authorList>
    </citation>
    <scope>NUCLEOTIDE SEQUENCE</scope>
</reference>
<accession>A0A0E9V8X8</accession>